<name>A0A2T4BGK8_9HYPO</name>
<protein>
    <submittedName>
        <fullName evidence="2">Uncharacterized protein</fullName>
    </submittedName>
</protein>
<evidence type="ECO:0000313" key="3">
    <source>
        <dbReference type="Proteomes" id="UP000241546"/>
    </source>
</evidence>
<feature type="compositionally biased region" description="Low complexity" evidence="1">
    <location>
        <begin position="490"/>
        <end position="500"/>
    </location>
</feature>
<dbReference type="OrthoDB" id="5084700at2759"/>
<feature type="compositionally biased region" description="Polar residues" evidence="1">
    <location>
        <begin position="343"/>
        <end position="359"/>
    </location>
</feature>
<organism evidence="2 3">
    <name type="scientific">Trichoderma citrinoviride</name>
    <dbReference type="NCBI Taxonomy" id="58853"/>
    <lineage>
        <taxon>Eukaryota</taxon>
        <taxon>Fungi</taxon>
        <taxon>Dikarya</taxon>
        <taxon>Ascomycota</taxon>
        <taxon>Pezizomycotina</taxon>
        <taxon>Sordariomycetes</taxon>
        <taxon>Hypocreomycetidae</taxon>
        <taxon>Hypocreales</taxon>
        <taxon>Hypocreaceae</taxon>
        <taxon>Trichoderma</taxon>
    </lineage>
</organism>
<feature type="region of interest" description="Disordered" evidence="1">
    <location>
        <begin position="187"/>
        <end position="256"/>
    </location>
</feature>
<accession>A0A2T4BGK8</accession>
<feature type="compositionally biased region" description="Low complexity" evidence="1">
    <location>
        <begin position="157"/>
        <end position="172"/>
    </location>
</feature>
<reference evidence="3" key="1">
    <citation type="submission" date="2016-07" db="EMBL/GenBank/DDBJ databases">
        <title>Multiple horizontal gene transfer events from other fungi enriched the ability of initially mycotrophic Trichoderma (Ascomycota) to feed on dead plant biomass.</title>
        <authorList>
            <consortium name="DOE Joint Genome Institute"/>
            <person name="Atanasova L."/>
            <person name="Chenthamara K."/>
            <person name="Zhang J."/>
            <person name="Grujic M."/>
            <person name="Henrissat B."/>
            <person name="Kuo A."/>
            <person name="Aerts A."/>
            <person name="Salamov A."/>
            <person name="Lipzen A."/>
            <person name="Labutti K."/>
            <person name="Barry K."/>
            <person name="Miao Y."/>
            <person name="Rahimi M.J."/>
            <person name="Shen Q."/>
            <person name="Grigoriev I.V."/>
            <person name="Kubicek C.P."/>
            <person name="Druzhinina I.S."/>
        </authorList>
    </citation>
    <scope>NUCLEOTIDE SEQUENCE [LARGE SCALE GENOMIC DNA]</scope>
    <source>
        <strain evidence="3">TUCIM 6016</strain>
    </source>
</reference>
<sequence>MSSETTRRAPPSQGGLARLVSRFENLDASPRPRSKYGAAQKDRGRPAVTSRIPGPSSVQRESKRTATEIPRSVTVPSLASKNAPPVKSGSLKTPVKDRHARKAVTPSSTGGKLTLQKGSVVAQRRKLFEQGPDENVAPNTYEPKAVTPPVTINEKPSCSASSSVKASSVASGGVDVAMSDLQEVKDAVPDLITPSSQVEHPEYLPAPLATSRPSSRNQQQNEADAPGKKGTSQRGFEPRIKLQGGSFLPRPPSPLKNMVVTDVGGWDLKPSDTKPEVVVSGSYSVRIDLQGPANSSPEKQEEGESGALDLQSDVTLCYPCHDAVLSSTASDALQALKERSGPSLPTSESVPSPQSNVSNLRAKYDGTLPASASMPAVSKRRSQPLMRDDAPRTLNTKTPVRRPSSAMQGSLRPAARRDGPQPLRRGPSPSKEGTLKEKIGLWESRSHQDKREGRSRQLPRAVPTKNVSTSRRQEPVTIKTFDGPPPPMPSDADSVSSQASDVKPLLYTKPSVLKTSRQMRNLLQVYNVDGEGRVGFEQQPHQEIQCPGAWPDEGRDDASPAMRKPTTVSRQSSLRLLRHRLIGRGQGSFIVSQARCTLEQPQPVRARELRRLTSLCRERMAALRARAHAE</sequence>
<feature type="compositionally biased region" description="Polar residues" evidence="1">
    <location>
        <begin position="211"/>
        <end position="222"/>
    </location>
</feature>
<feature type="compositionally biased region" description="Basic and acidic residues" evidence="1">
    <location>
        <begin position="433"/>
        <end position="455"/>
    </location>
</feature>
<keyword evidence="3" id="KW-1185">Reference proteome</keyword>
<evidence type="ECO:0000256" key="1">
    <source>
        <dbReference type="SAM" id="MobiDB-lite"/>
    </source>
</evidence>
<proteinExistence type="predicted"/>
<gene>
    <name evidence="2" type="ORF">BBK36DRAFT_1167614</name>
</gene>
<feature type="region of interest" description="Disordered" evidence="1">
    <location>
        <begin position="1"/>
        <end position="172"/>
    </location>
</feature>
<dbReference type="AlphaFoldDB" id="A0A2T4BGK8"/>
<dbReference type="GeneID" id="36603186"/>
<feature type="region of interest" description="Disordered" evidence="1">
    <location>
        <begin position="336"/>
        <end position="500"/>
    </location>
</feature>
<dbReference type="RefSeq" id="XP_024751689.1">
    <property type="nucleotide sequence ID" value="XM_024895068.1"/>
</dbReference>
<dbReference type="EMBL" id="KZ680210">
    <property type="protein sequence ID" value="PTB68369.1"/>
    <property type="molecule type" value="Genomic_DNA"/>
</dbReference>
<evidence type="ECO:0000313" key="2">
    <source>
        <dbReference type="EMBL" id="PTB68369.1"/>
    </source>
</evidence>
<dbReference type="Proteomes" id="UP000241546">
    <property type="component" value="Unassembled WGS sequence"/>
</dbReference>
<feature type="region of interest" description="Disordered" evidence="1">
    <location>
        <begin position="288"/>
        <end position="307"/>
    </location>
</feature>